<dbReference type="RefSeq" id="WP_074650497.1">
    <property type="nucleotide sequence ID" value="NZ_FOIL01000069.1"/>
</dbReference>
<keyword evidence="5" id="KW-0560">Oxidoreductase</keyword>
<evidence type="ECO:0000256" key="2">
    <source>
        <dbReference type="ARBA" id="ARBA00013457"/>
    </source>
</evidence>
<dbReference type="GO" id="GO:0051213">
    <property type="term" value="F:dioxygenase activity"/>
    <property type="evidence" value="ECO:0007669"/>
    <property type="project" value="UniProtKB-KW"/>
</dbReference>
<evidence type="ECO:0000256" key="3">
    <source>
        <dbReference type="ARBA" id="ARBA00022630"/>
    </source>
</evidence>
<dbReference type="STRING" id="1526.SAMN02910262_01059"/>
<reference evidence="6 7" key="1">
    <citation type="submission" date="2016-10" db="EMBL/GenBank/DDBJ databases">
        <authorList>
            <person name="de Groot N.N."/>
        </authorList>
    </citation>
    <scope>NUCLEOTIDE SEQUENCE [LARGE SCALE GENOMIC DNA]</scope>
    <source>
        <strain evidence="6 7">KH1P1</strain>
    </source>
</reference>
<keyword evidence="7" id="KW-1185">Reference proteome</keyword>
<evidence type="ECO:0000313" key="7">
    <source>
        <dbReference type="Proteomes" id="UP000199820"/>
    </source>
</evidence>
<dbReference type="Pfam" id="PF03060">
    <property type="entry name" value="NMO"/>
    <property type="match status" value="1"/>
</dbReference>
<dbReference type="CDD" id="cd04730">
    <property type="entry name" value="NPD_like"/>
    <property type="match status" value="1"/>
</dbReference>
<dbReference type="PANTHER" id="PTHR32332">
    <property type="entry name" value="2-NITROPROPANE DIOXYGENASE"/>
    <property type="match status" value="1"/>
</dbReference>
<accession>A0A1I0I5A9</accession>
<evidence type="ECO:0000313" key="6">
    <source>
        <dbReference type="EMBL" id="SET91840.1"/>
    </source>
</evidence>
<dbReference type="Gene3D" id="3.20.20.70">
    <property type="entry name" value="Aldolase class I"/>
    <property type="match status" value="1"/>
</dbReference>
<dbReference type="SUPFAM" id="SSF51412">
    <property type="entry name" value="Inosine monophosphate dehydrogenase (IMPDH)"/>
    <property type="match status" value="1"/>
</dbReference>
<sequence>MLIRGINLEVPLIQGGMGVGVSLGGLAGAVAGEGAMGCISTADSGYLEPDFDRSPFEANIRGLRKEIRKAKEIRGDKKGLIAINAMVATTQFEESVRAAVEEGIDAVISGAGLPLELPAYVPENGPLIAPIVSSARAAKVILKSWERNYGRYPDFVVVEGYKAGGHLGFKKDDLLNGTCEENTEIVPAVREVLAAYEEKKGCRIPVFSAGGVWDHEDFLRETGAGADGVQAATRFIGTYECDADQKYKDALIRSGRDDLRIIKSPVGMPGRAVMSPLLELVEKDGRKPPVKCSRCIKTCDPKTTPYCITQALIAAVKGDWENGLFFSGDNAERLTRMEHVSDVIRDIVCGA</sequence>
<gene>
    <name evidence="6" type="ORF">SAMN04487771_10693</name>
</gene>
<organism evidence="6 7">
    <name type="scientific">[Clostridium] aminophilum</name>
    <dbReference type="NCBI Taxonomy" id="1526"/>
    <lineage>
        <taxon>Bacteria</taxon>
        <taxon>Bacillati</taxon>
        <taxon>Bacillota</taxon>
        <taxon>Clostridia</taxon>
        <taxon>Lachnospirales</taxon>
        <taxon>Lachnospiraceae</taxon>
    </lineage>
</organism>
<dbReference type="InterPro" id="IPR013785">
    <property type="entry name" value="Aldolase_TIM"/>
</dbReference>
<name>A0A1I0I5A9_9FIRM</name>
<protein>
    <recommendedName>
        <fullName evidence="2">Probable nitronate monooxygenase</fullName>
    </recommendedName>
</protein>
<dbReference type="PANTHER" id="PTHR32332:SF18">
    <property type="entry name" value="2-NITROPROPANE DIOXYGENASE"/>
    <property type="match status" value="1"/>
</dbReference>
<keyword evidence="3" id="KW-0285">Flavoprotein</keyword>
<comment type="function">
    <text evidence="1">Nitronate monooxygenase that uses molecular oxygen to catalyze the oxidative denitrification of alkyl nitronates. Acts on propionate 3-nitronate (P3N), the presumed physiological substrate. Probably functions in the detoxification of P3N, a metabolic poison produced by plants and fungi as a defense mechanism.</text>
</comment>
<dbReference type="Proteomes" id="UP000199820">
    <property type="component" value="Unassembled WGS sequence"/>
</dbReference>
<dbReference type="eggNOG" id="COG2070">
    <property type="taxonomic scope" value="Bacteria"/>
</dbReference>
<evidence type="ECO:0000256" key="4">
    <source>
        <dbReference type="ARBA" id="ARBA00022643"/>
    </source>
</evidence>
<dbReference type="EMBL" id="FOIL01000069">
    <property type="protein sequence ID" value="SET91840.1"/>
    <property type="molecule type" value="Genomic_DNA"/>
</dbReference>
<evidence type="ECO:0000256" key="5">
    <source>
        <dbReference type="ARBA" id="ARBA00023002"/>
    </source>
</evidence>
<keyword evidence="4" id="KW-0288">FMN</keyword>
<proteinExistence type="predicted"/>
<keyword evidence="6" id="KW-0223">Dioxygenase</keyword>
<dbReference type="OrthoDB" id="9778912at2"/>
<dbReference type="GO" id="GO:0018580">
    <property type="term" value="F:nitronate monooxygenase activity"/>
    <property type="evidence" value="ECO:0007669"/>
    <property type="project" value="InterPro"/>
</dbReference>
<dbReference type="AlphaFoldDB" id="A0A1I0I5A9"/>
<dbReference type="InterPro" id="IPR004136">
    <property type="entry name" value="NMO"/>
</dbReference>
<evidence type="ECO:0000256" key="1">
    <source>
        <dbReference type="ARBA" id="ARBA00003535"/>
    </source>
</evidence>